<dbReference type="STRING" id="158441.A0A226ELM4"/>
<dbReference type="OrthoDB" id="2186602at2759"/>
<dbReference type="InterPro" id="IPR031336">
    <property type="entry name" value="CDC73_C"/>
</dbReference>
<dbReference type="PANTHER" id="PTHR12466">
    <property type="entry name" value="CDC73 DOMAIN PROTEIN"/>
    <property type="match status" value="1"/>
</dbReference>
<dbReference type="GO" id="GO:0000993">
    <property type="term" value="F:RNA polymerase II complex binding"/>
    <property type="evidence" value="ECO:0007669"/>
    <property type="project" value="TreeGrafter"/>
</dbReference>
<sequence length="530" mass="60356">MADPLSLLRQYHVNQKEIVEKDLKILFGEFAWPKNVKTNYMIWGSGKDGQAKEYYTLECLLFLLKNINLSHPVYVRHAAAENIPVVTRPDRKDVLAYLKGETAASASIDKSAPLEIPTQIKRTAEDSHESAAKKPRYEEMQFQKVKETLAARLDAPRETIVTINNIKSLSEAMSVEKIAEIKAKRLSKKRTTIKGHDDIEMGSEVRAMLDYDLDVTKDIVSRERQWRTRTTILQSNGKQFAKSIFAILQSVKAREEGKSRPMTMSVQAITPRPTIPVKSAPPVERYNRYNQPGYNRYDQERLHKDETEGFKIDLLGSYSGLSLKSVTDGTLNKNKSTPPTPSTPVISSSINQTPGKSPIITPQNKRVSRTPIIIIPAANTSLITMFNAKEVLQDLRYIGNEEKKAQGGKRDNEILIHRMRNGESVPYRVIDNPQKLSPVDWERVVAVFVMGPAWQFKGWPWDGNPVEIFSKICAFHLKYSDMKLDANVAKWAVNVIQLSKIKRHLDRAALMTFWEKLDLYIAKSKPFLRY</sequence>
<feature type="region of interest" description="Disordered" evidence="6">
    <location>
        <begin position="273"/>
        <end position="292"/>
    </location>
</feature>
<feature type="compositionally biased region" description="Polar residues" evidence="6">
    <location>
        <begin position="351"/>
        <end position="362"/>
    </location>
</feature>
<dbReference type="InterPro" id="IPR007852">
    <property type="entry name" value="Cdc73/Parafibromin"/>
</dbReference>
<dbReference type="InterPro" id="IPR032041">
    <property type="entry name" value="Cdc73_N"/>
</dbReference>
<dbReference type="GO" id="GO:0032968">
    <property type="term" value="P:positive regulation of transcription elongation by RNA polymerase II"/>
    <property type="evidence" value="ECO:0007669"/>
    <property type="project" value="TreeGrafter"/>
</dbReference>
<feature type="domain" description="Cell division control protein 73 C-terminal" evidence="7">
    <location>
        <begin position="368"/>
        <end position="518"/>
    </location>
</feature>
<dbReference type="PANTHER" id="PTHR12466:SF8">
    <property type="entry name" value="PARAFIBROMIN"/>
    <property type="match status" value="1"/>
</dbReference>
<dbReference type="EMBL" id="LNIX01000003">
    <property type="protein sequence ID" value="OXA57641.1"/>
    <property type="molecule type" value="Genomic_DNA"/>
</dbReference>
<evidence type="ECO:0000259" key="7">
    <source>
        <dbReference type="Pfam" id="PF05179"/>
    </source>
</evidence>
<comment type="caution">
    <text evidence="9">The sequence shown here is derived from an EMBL/GenBank/DDBJ whole genome shotgun (WGS) entry which is preliminary data.</text>
</comment>
<name>A0A226ELM4_FOLCA</name>
<dbReference type="OMA" id="CAFHLKY"/>
<dbReference type="GO" id="GO:0006368">
    <property type="term" value="P:transcription elongation by RNA polymerase II"/>
    <property type="evidence" value="ECO:0007669"/>
    <property type="project" value="InterPro"/>
</dbReference>
<dbReference type="GO" id="GO:0016593">
    <property type="term" value="C:Cdc73/Paf1 complex"/>
    <property type="evidence" value="ECO:0007669"/>
    <property type="project" value="InterPro"/>
</dbReference>
<evidence type="ECO:0000313" key="10">
    <source>
        <dbReference type="Proteomes" id="UP000198287"/>
    </source>
</evidence>
<comment type="similarity">
    <text evidence="2">Belongs to the CDC73 family.</text>
</comment>
<proteinExistence type="inferred from homology"/>
<organism evidence="9 10">
    <name type="scientific">Folsomia candida</name>
    <name type="common">Springtail</name>
    <dbReference type="NCBI Taxonomy" id="158441"/>
    <lineage>
        <taxon>Eukaryota</taxon>
        <taxon>Metazoa</taxon>
        <taxon>Ecdysozoa</taxon>
        <taxon>Arthropoda</taxon>
        <taxon>Hexapoda</taxon>
        <taxon>Collembola</taxon>
        <taxon>Entomobryomorpha</taxon>
        <taxon>Isotomoidea</taxon>
        <taxon>Isotomidae</taxon>
        <taxon>Proisotominae</taxon>
        <taxon>Folsomia</taxon>
    </lineage>
</organism>
<evidence type="ECO:0000313" key="9">
    <source>
        <dbReference type="EMBL" id="OXA57641.1"/>
    </source>
</evidence>
<keyword evidence="10" id="KW-1185">Reference proteome</keyword>
<evidence type="ECO:0000256" key="6">
    <source>
        <dbReference type="SAM" id="MobiDB-lite"/>
    </source>
</evidence>
<comment type="subcellular location">
    <subcellularLocation>
        <location evidence="1">Nucleus</location>
    </subcellularLocation>
</comment>
<accession>A0A226ELM4</accession>
<keyword evidence="4" id="KW-0804">Transcription</keyword>
<evidence type="ECO:0000256" key="3">
    <source>
        <dbReference type="ARBA" id="ARBA00023015"/>
    </source>
</evidence>
<keyword evidence="5" id="KW-0539">Nucleus</keyword>
<evidence type="ECO:0000256" key="4">
    <source>
        <dbReference type="ARBA" id="ARBA00023163"/>
    </source>
</evidence>
<reference evidence="9 10" key="1">
    <citation type="submission" date="2015-12" db="EMBL/GenBank/DDBJ databases">
        <title>The genome of Folsomia candida.</title>
        <authorList>
            <person name="Faddeeva A."/>
            <person name="Derks M.F."/>
            <person name="Anvar Y."/>
            <person name="Smit S."/>
            <person name="Van Straalen N."/>
            <person name="Roelofs D."/>
        </authorList>
    </citation>
    <scope>NUCLEOTIDE SEQUENCE [LARGE SCALE GENOMIC DNA]</scope>
    <source>
        <strain evidence="9 10">VU population</strain>
        <tissue evidence="9">Whole body</tissue>
    </source>
</reference>
<dbReference type="Pfam" id="PF16050">
    <property type="entry name" value="CDC73_N"/>
    <property type="match status" value="1"/>
</dbReference>
<keyword evidence="3" id="KW-0805">Transcription regulation</keyword>
<dbReference type="Pfam" id="PF05179">
    <property type="entry name" value="CDC73_C"/>
    <property type="match status" value="1"/>
</dbReference>
<dbReference type="AlphaFoldDB" id="A0A226ELM4"/>
<dbReference type="InterPro" id="IPR038103">
    <property type="entry name" value="CDC73_C_sf"/>
</dbReference>
<dbReference type="Gene3D" id="3.40.50.11990">
    <property type="entry name" value="RNA polymerase II accessory factor, Cdc73 C-terminal domain"/>
    <property type="match status" value="1"/>
</dbReference>
<evidence type="ECO:0000256" key="5">
    <source>
        <dbReference type="ARBA" id="ARBA00023242"/>
    </source>
</evidence>
<protein>
    <submittedName>
        <fullName evidence="9">Parafibromin</fullName>
    </submittedName>
</protein>
<dbReference type="FunFam" id="3.40.50.11990:FF:000002">
    <property type="entry name" value="protein CDC73 homolog"/>
    <property type="match status" value="1"/>
</dbReference>
<evidence type="ECO:0000256" key="2">
    <source>
        <dbReference type="ARBA" id="ARBA00010427"/>
    </source>
</evidence>
<dbReference type="Proteomes" id="UP000198287">
    <property type="component" value="Unassembled WGS sequence"/>
</dbReference>
<evidence type="ECO:0000259" key="8">
    <source>
        <dbReference type="Pfam" id="PF16050"/>
    </source>
</evidence>
<feature type="domain" description="Paf1 complex subunit Cdc73 N-terminal" evidence="8">
    <location>
        <begin position="1"/>
        <end position="301"/>
    </location>
</feature>
<gene>
    <name evidence="9" type="ORF">Fcan01_07956</name>
</gene>
<feature type="region of interest" description="Disordered" evidence="6">
    <location>
        <begin position="327"/>
        <end position="362"/>
    </location>
</feature>
<evidence type="ECO:0000256" key="1">
    <source>
        <dbReference type="ARBA" id="ARBA00004123"/>
    </source>
</evidence>